<evidence type="ECO:0000313" key="2">
    <source>
        <dbReference type="Proteomes" id="UP001443914"/>
    </source>
</evidence>
<dbReference type="GO" id="GO:0090730">
    <property type="term" value="C:Las1 complex"/>
    <property type="evidence" value="ECO:0007669"/>
    <property type="project" value="InterPro"/>
</dbReference>
<organism evidence="1 2">
    <name type="scientific">Saponaria officinalis</name>
    <name type="common">Common soapwort</name>
    <name type="synonym">Lychnis saponaria</name>
    <dbReference type="NCBI Taxonomy" id="3572"/>
    <lineage>
        <taxon>Eukaryota</taxon>
        <taxon>Viridiplantae</taxon>
        <taxon>Streptophyta</taxon>
        <taxon>Embryophyta</taxon>
        <taxon>Tracheophyta</taxon>
        <taxon>Spermatophyta</taxon>
        <taxon>Magnoliopsida</taxon>
        <taxon>eudicotyledons</taxon>
        <taxon>Gunneridae</taxon>
        <taxon>Pentapetalae</taxon>
        <taxon>Caryophyllales</taxon>
        <taxon>Caryophyllaceae</taxon>
        <taxon>Caryophylleae</taxon>
        <taxon>Saponaria</taxon>
    </lineage>
</organism>
<protein>
    <recommendedName>
        <fullName evidence="3">Las1-like protein</fullName>
    </recommendedName>
</protein>
<dbReference type="GO" id="GO:0030687">
    <property type="term" value="C:preribosome, large subunit precursor"/>
    <property type="evidence" value="ECO:0007669"/>
    <property type="project" value="TreeGrafter"/>
</dbReference>
<dbReference type="AlphaFoldDB" id="A0AAW1LHJ8"/>
<dbReference type="GO" id="GO:0004519">
    <property type="term" value="F:endonuclease activity"/>
    <property type="evidence" value="ECO:0007669"/>
    <property type="project" value="InterPro"/>
</dbReference>
<dbReference type="InterPro" id="IPR007174">
    <property type="entry name" value="Las1"/>
</dbReference>
<dbReference type="GO" id="GO:0000460">
    <property type="term" value="P:maturation of 5.8S rRNA"/>
    <property type="evidence" value="ECO:0007669"/>
    <property type="project" value="TreeGrafter"/>
</dbReference>
<dbReference type="Pfam" id="PF04031">
    <property type="entry name" value="Las1"/>
    <property type="match status" value="1"/>
</dbReference>
<reference evidence="1" key="1">
    <citation type="submission" date="2024-03" db="EMBL/GenBank/DDBJ databases">
        <title>WGS assembly of Saponaria officinalis var. Norfolk2.</title>
        <authorList>
            <person name="Jenkins J."/>
            <person name="Shu S."/>
            <person name="Grimwood J."/>
            <person name="Barry K."/>
            <person name="Goodstein D."/>
            <person name="Schmutz J."/>
            <person name="Leebens-Mack J."/>
            <person name="Osbourn A."/>
        </authorList>
    </citation>
    <scope>NUCLEOTIDE SEQUENCE [LARGE SCALE GENOMIC DNA]</scope>
    <source>
        <strain evidence="1">JIC</strain>
    </source>
</reference>
<dbReference type="PANTHER" id="PTHR15002:SF0">
    <property type="entry name" value="RIBOSOMAL BIOGENESIS PROTEIN LAS1L"/>
    <property type="match status" value="1"/>
</dbReference>
<evidence type="ECO:0008006" key="3">
    <source>
        <dbReference type="Google" id="ProtNLM"/>
    </source>
</evidence>
<evidence type="ECO:0000313" key="1">
    <source>
        <dbReference type="EMBL" id="KAK9735934.1"/>
    </source>
</evidence>
<keyword evidence="2" id="KW-1185">Reference proteome</keyword>
<name>A0AAW1LHJ8_SAPOF</name>
<dbReference type="GO" id="GO:0000470">
    <property type="term" value="P:maturation of LSU-rRNA"/>
    <property type="evidence" value="ECO:0007669"/>
    <property type="project" value="TreeGrafter"/>
</dbReference>
<accession>A0AAW1LHJ8</accession>
<proteinExistence type="predicted"/>
<sequence>MEFSSSSPLIEAQETTTNLENNYKLVPWLNWDEWDFVRLSLFSSSPNSVAKALHRIAAWRSRGCLPVAVEVTASFVEIQQKDPHFSGDLSNGALGSDEMLSMLYTMAIMRLVNGIIEKTRERQKLSIAVAAELIDMPRMLIDIRHEGSHRELPSLNLLRRASVLALDWLKSYYWERQKNAIPYQSARSTDVRKEIKSRLRELAFCLKLKHSSGSHSSQFKGNRATVLGRIKLFPLVACKFKSSKSVGSKKQKMKIIKKLVRLYSFFSSDVVSVLLKFLLKPSNSADVMDLPENFQIKSSLEAVHGAFDEWKAVITKFSKIEPDVLLSLLKALLDMIETRKASRDDFGTENFSLSKYDLETQTIGVLSSLFTLLVLVLKGLNLSQNESLGWDTESDCSIPRTTLTELVRRCLLAAGPENHELMGSALLIAKMVGNSRMNDRIEKLSLLTSLYAKHSEDDISDTVDKELSEEDKYIHQAAQKFKMLKLRKLGNSNSSKIQNPDAEDGNIWIVTKSWNPCPIGMLPRDVGLSGYLPVLDYDKVHETKTPLPSIDDKENSEPTHCNKRVASCDIQIDDESTVKKMKVGEDSSLPLPDDTNEVSLSDGIKGRLLINGFYQKVGDQESQDILSRLRVLVTTKNS</sequence>
<dbReference type="PANTHER" id="PTHR15002">
    <property type="entry name" value="RIBOSOMAL BIOGENESIS PROTEIN LAS1L"/>
    <property type="match status" value="1"/>
</dbReference>
<dbReference type="Proteomes" id="UP001443914">
    <property type="component" value="Unassembled WGS sequence"/>
</dbReference>
<dbReference type="EMBL" id="JBDFQZ010000004">
    <property type="protein sequence ID" value="KAK9735934.1"/>
    <property type="molecule type" value="Genomic_DNA"/>
</dbReference>
<gene>
    <name evidence="1" type="ORF">RND81_04G239100</name>
</gene>
<comment type="caution">
    <text evidence="1">The sequence shown here is derived from an EMBL/GenBank/DDBJ whole genome shotgun (WGS) entry which is preliminary data.</text>
</comment>